<feature type="repeat" description="ANK" evidence="1">
    <location>
        <begin position="344"/>
        <end position="376"/>
    </location>
</feature>
<keyword evidence="4" id="KW-1185">Reference proteome</keyword>
<feature type="repeat" description="ANK" evidence="1">
    <location>
        <begin position="273"/>
        <end position="305"/>
    </location>
</feature>
<feature type="repeat" description="ANK" evidence="1">
    <location>
        <begin position="414"/>
        <end position="446"/>
    </location>
</feature>
<feature type="repeat" description="ANK" evidence="1">
    <location>
        <begin position="203"/>
        <end position="235"/>
    </location>
</feature>
<dbReference type="PANTHER" id="PTHR24133">
    <property type="entry name" value="ANKYRIN DOMAIN-CONTAINING"/>
    <property type="match status" value="1"/>
</dbReference>
<sequence length="730" mass="83456">MVNLHDYCAVRQRQLQKLQDIRENLNDSEIETNGPELLCRLEELYLNWKGYLPNLREIFGQKVVEKLLYVSVKSVHLNKSSEGKSFINFVTSSGYRDEPYADENGKPVLRRATALHYAANLKCERKLIAQLFDIYNKFDVNYVNWSGLSHFHVACAYGLEYPVEIFLEHGQDPITDRIDLVEIFFKNDSEKRRPVQVDVLDDEGNAPLHLALESDQKEAAELLLRNGANPNLARAIDGYTPLHIICSKKQTDYIKIFFDINHANDRKVDIDAKAYDALHLSLKNKKKEMAELLLRNGADPNSANNNGYTPLHIVCRTNCDLARIFFWILDEMKLTVQMNAQDNLGNTPLHMALRYGRKKMIKLLLERGADPNLANKKGSTLIHIVCDKDYKIEFAQMLLSQKHQRVLVDVLDNDGNTPLTLSLEIGRRDVAELLLKYGANLNFANNDGETLLHIFCRKINLLRILFELCDEQQLQVQVDAVDKFGRTPLQLAVANLNLDAFDLLLDRGADVSRFAFPTESYYGAGFDSKLNYSFDVKLKMASGALAILDSLEKRGYELDGSDALTIMKFFAKHGLFETSPDLQQRWYDEKEFASKAKKKIMKPGLSLYGLIQLRPDEAAKELTYRYYHELACAKNYPYFFSNGYQKIDCSLHLCEKLSRGFFRGWAMESFMKLIHYRLPLECCDMIVDHLKNEDLCNICLAAADETVRGDGNSNRPVNISDSDTDSDGHF</sequence>
<dbReference type="PROSITE" id="PS50088">
    <property type="entry name" value="ANK_REPEAT"/>
    <property type="match status" value="5"/>
</dbReference>
<gene>
    <name evidence="3" type="ORF">TKK_004949</name>
</gene>
<keyword evidence="1" id="KW-0040">ANK repeat</keyword>
<organism evidence="3 4">
    <name type="scientific">Trichogramma kaykai</name>
    <dbReference type="NCBI Taxonomy" id="54128"/>
    <lineage>
        <taxon>Eukaryota</taxon>
        <taxon>Metazoa</taxon>
        <taxon>Ecdysozoa</taxon>
        <taxon>Arthropoda</taxon>
        <taxon>Hexapoda</taxon>
        <taxon>Insecta</taxon>
        <taxon>Pterygota</taxon>
        <taxon>Neoptera</taxon>
        <taxon>Endopterygota</taxon>
        <taxon>Hymenoptera</taxon>
        <taxon>Apocrita</taxon>
        <taxon>Proctotrupomorpha</taxon>
        <taxon>Chalcidoidea</taxon>
        <taxon>Trichogrammatidae</taxon>
        <taxon>Trichogramma</taxon>
    </lineage>
</organism>
<proteinExistence type="predicted"/>
<dbReference type="SMART" id="SM00248">
    <property type="entry name" value="ANK"/>
    <property type="match status" value="11"/>
</dbReference>
<dbReference type="SUPFAM" id="SSF48403">
    <property type="entry name" value="Ankyrin repeat"/>
    <property type="match status" value="3"/>
</dbReference>
<dbReference type="Pfam" id="PF12796">
    <property type="entry name" value="Ank_2"/>
    <property type="match status" value="3"/>
</dbReference>
<accession>A0ABD2X9A0</accession>
<dbReference type="InterPro" id="IPR052391">
    <property type="entry name" value="E3_Ligase-Neurotoxin"/>
</dbReference>
<feature type="region of interest" description="Disordered" evidence="2">
    <location>
        <begin position="711"/>
        <end position="730"/>
    </location>
</feature>
<dbReference type="Gene3D" id="1.25.40.20">
    <property type="entry name" value="Ankyrin repeat-containing domain"/>
    <property type="match status" value="4"/>
</dbReference>
<reference evidence="3 4" key="1">
    <citation type="journal article" date="2024" name="bioRxiv">
        <title>A reference genome for Trichogramma kaykai: A tiny desert-dwelling parasitoid wasp with competing sex-ratio distorters.</title>
        <authorList>
            <person name="Culotta J."/>
            <person name="Lindsey A.R."/>
        </authorList>
    </citation>
    <scope>NUCLEOTIDE SEQUENCE [LARGE SCALE GENOMIC DNA]</scope>
    <source>
        <strain evidence="3 4">KSX58</strain>
    </source>
</reference>
<dbReference type="PRINTS" id="PR01415">
    <property type="entry name" value="ANKYRIN"/>
</dbReference>
<protein>
    <submittedName>
        <fullName evidence="3">Uncharacterized protein</fullName>
    </submittedName>
</protein>
<feature type="repeat" description="ANK" evidence="1">
    <location>
        <begin position="484"/>
        <end position="512"/>
    </location>
</feature>
<evidence type="ECO:0000313" key="3">
    <source>
        <dbReference type="EMBL" id="KAL3401927.1"/>
    </source>
</evidence>
<comment type="caution">
    <text evidence="3">The sequence shown here is derived from an EMBL/GenBank/DDBJ whole genome shotgun (WGS) entry which is preliminary data.</text>
</comment>
<evidence type="ECO:0000313" key="4">
    <source>
        <dbReference type="Proteomes" id="UP001627154"/>
    </source>
</evidence>
<dbReference type="PANTHER" id="PTHR24133:SF40">
    <property type="entry name" value="ANKYRIN REPEAT DOMAIN 44"/>
    <property type="match status" value="1"/>
</dbReference>
<dbReference type="Proteomes" id="UP001627154">
    <property type="component" value="Unassembled WGS sequence"/>
</dbReference>
<feature type="compositionally biased region" description="Polar residues" evidence="2">
    <location>
        <begin position="711"/>
        <end position="721"/>
    </location>
</feature>
<dbReference type="PROSITE" id="PS50297">
    <property type="entry name" value="ANK_REP_REGION"/>
    <property type="match status" value="5"/>
</dbReference>
<evidence type="ECO:0000256" key="1">
    <source>
        <dbReference type="PROSITE-ProRule" id="PRU00023"/>
    </source>
</evidence>
<dbReference type="InterPro" id="IPR002110">
    <property type="entry name" value="Ankyrin_rpt"/>
</dbReference>
<dbReference type="AlphaFoldDB" id="A0ABD2X9A0"/>
<dbReference type="InterPro" id="IPR036770">
    <property type="entry name" value="Ankyrin_rpt-contain_sf"/>
</dbReference>
<evidence type="ECO:0000256" key="2">
    <source>
        <dbReference type="SAM" id="MobiDB-lite"/>
    </source>
</evidence>
<name>A0ABD2X9A0_9HYME</name>
<dbReference type="EMBL" id="JBJJXI010000041">
    <property type="protein sequence ID" value="KAL3401927.1"/>
    <property type="molecule type" value="Genomic_DNA"/>
</dbReference>